<name>A0A427XFU6_9TREE</name>
<feature type="region of interest" description="Disordered" evidence="1">
    <location>
        <begin position="173"/>
        <end position="203"/>
    </location>
</feature>
<gene>
    <name evidence="2" type="ORF">EHS24_003259</name>
</gene>
<dbReference type="RefSeq" id="XP_028472839.1">
    <property type="nucleotide sequence ID" value="XM_028618951.1"/>
</dbReference>
<feature type="region of interest" description="Disordered" evidence="1">
    <location>
        <begin position="239"/>
        <end position="263"/>
    </location>
</feature>
<proteinExistence type="predicted"/>
<evidence type="ECO:0000313" key="2">
    <source>
        <dbReference type="EMBL" id="RSH77692.1"/>
    </source>
</evidence>
<dbReference type="EMBL" id="RSCE01000015">
    <property type="protein sequence ID" value="RSH77692.1"/>
    <property type="molecule type" value="Genomic_DNA"/>
</dbReference>
<comment type="caution">
    <text evidence="2">The sequence shown here is derived from an EMBL/GenBank/DDBJ whole genome shotgun (WGS) entry which is preliminary data.</text>
</comment>
<evidence type="ECO:0000313" key="3">
    <source>
        <dbReference type="Proteomes" id="UP000279236"/>
    </source>
</evidence>
<dbReference type="AlphaFoldDB" id="A0A427XFU6"/>
<keyword evidence="3" id="KW-1185">Reference proteome</keyword>
<accession>A0A427XFU6</accession>
<dbReference type="Proteomes" id="UP000279236">
    <property type="component" value="Unassembled WGS sequence"/>
</dbReference>
<sequence length="263" mass="29239">MKLGAGLWNGWERGVALAEHRAEYFPDQAKVYVECELDENLPHENQTNLGQVMDVRALFKADGRFINHYIERRHDNVPLVCRHSVTEVNGVLFDQTLKFGRPNIVEEAPQLDDHKLAAIGSITVELTGGTSYDMGYGMPSASDPSLDAISERAKKGMLDSIVTAALMAADIIPRPPQDLQDDQDVPDRKPKRKLFGDPAALLGPAKKFKPGEVIDLTQDDELKPRKRVQAVKNEVIDFTQEDRPKVTGSSSKHKSEVIDLTQS</sequence>
<reference evidence="2 3" key="1">
    <citation type="submission" date="2018-11" db="EMBL/GenBank/DDBJ databases">
        <title>Genome sequence of Apiotrichum porosum DSM 27194.</title>
        <authorList>
            <person name="Aliyu H."/>
            <person name="Gorte O."/>
            <person name="Ochsenreither K."/>
        </authorList>
    </citation>
    <scope>NUCLEOTIDE SEQUENCE [LARGE SCALE GENOMIC DNA]</scope>
    <source>
        <strain evidence="2 3">DSM 27194</strain>
    </source>
</reference>
<dbReference type="GeneID" id="39587802"/>
<dbReference type="STRING" id="105984.A0A427XFU6"/>
<evidence type="ECO:0000256" key="1">
    <source>
        <dbReference type="SAM" id="MobiDB-lite"/>
    </source>
</evidence>
<protein>
    <submittedName>
        <fullName evidence="2">Uncharacterized protein</fullName>
    </submittedName>
</protein>
<organism evidence="2 3">
    <name type="scientific">Apiotrichum porosum</name>
    <dbReference type="NCBI Taxonomy" id="105984"/>
    <lineage>
        <taxon>Eukaryota</taxon>
        <taxon>Fungi</taxon>
        <taxon>Dikarya</taxon>
        <taxon>Basidiomycota</taxon>
        <taxon>Agaricomycotina</taxon>
        <taxon>Tremellomycetes</taxon>
        <taxon>Trichosporonales</taxon>
        <taxon>Trichosporonaceae</taxon>
        <taxon>Apiotrichum</taxon>
    </lineage>
</organism>